<protein>
    <submittedName>
        <fullName evidence="1">Putative secreted protein fat body overexpressed</fullName>
    </submittedName>
</protein>
<dbReference type="EMBL" id="GHWJ01010292">
    <property type="protein sequence ID" value="NOV43029.1"/>
    <property type="molecule type" value="Transcribed_RNA"/>
</dbReference>
<accession>A0A6M2DAA2</accession>
<dbReference type="EMBL" id="GHWJ01010291">
    <property type="protein sequence ID" value="NOV43028.1"/>
    <property type="molecule type" value="Transcribed_RNA"/>
</dbReference>
<sequence>MFFFFTNAALPVFVDKFFFTLLFRFQGAAGCPLCQSRMPSRFFCFHITKYANQLLVPLLVYLLELLCLQLSTKPIKTKSTPKWSWRAVCV</sequence>
<evidence type="ECO:0000313" key="1">
    <source>
        <dbReference type="EMBL" id="NOV43029.1"/>
    </source>
</evidence>
<reference evidence="1" key="1">
    <citation type="submission" date="2019-09" db="EMBL/GenBank/DDBJ databases">
        <title>Organ-specific transcriptomic study of the physiology of the cattle tick, Rhipicephalus microplus.</title>
        <authorList>
            <person name="Tirloni L."/>
            <person name="Braz G."/>
            <person name="Gandara A.C.P."/>
            <person name="Sabadin G.A."/>
            <person name="da Silva R.M."/>
            <person name="Guizzo M.G."/>
            <person name="Machado J.A."/>
            <person name="Costa E.P."/>
            <person name="Gomes H.F."/>
            <person name="Moraes J."/>
            <person name="Mota M.B.S."/>
            <person name="Mesquita R.D."/>
            <person name="Alvarenga P.H."/>
            <person name="Alves F."/>
            <person name="Seixas A."/>
            <person name="da Fonseca R.N."/>
            <person name="Fogaca A."/>
            <person name="Logullo C."/>
            <person name="Tanaka A."/>
            <person name="Daffre S."/>
            <person name="Termignoni C."/>
            <person name="Vaz I.S.Jr."/>
            <person name="Oliveira P.L."/>
            <person name="Ribeiro J.M."/>
        </authorList>
    </citation>
    <scope>NUCLEOTIDE SEQUENCE</scope>
    <source>
        <strain evidence="1">Porto Alegre</strain>
    </source>
</reference>
<organism evidence="1">
    <name type="scientific">Rhipicephalus microplus</name>
    <name type="common">Cattle tick</name>
    <name type="synonym">Boophilus microplus</name>
    <dbReference type="NCBI Taxonomy" id="6941"/>
    <lineage>
        <taxon>Eukaryota</taxon>
        <taxon>Metazoa</taxon>
        <taxon>Ecdysozoa</taxon>
        <taxon>Arthropoda</taxon>
        <taxon>Chelicerata</taxon>
        <taxon>Arachnida</taxon>
        <taxon>Acari</taxon>
        <taxon>Parasitiformes</taxon>
        <taxon>Ixodida</taxon>
        <taxon>Ixodoidea</taxon>
        <taxon>Ixodidae</taxon>
        <taxon>Rhipicephalinae</taxon>
        <taxon>Rhipicephalus</taxon>
        <taxon>Boophilus</taxon>
    </lineage>
</organism>
<dbReference type="AlphaFoldDB" id="A0A6M2DAA2"/>
<name>A0A6M2DAA2_RHIMP</name>
<proteinExistence type="predicted"/>